<gene>
    <name evidence="13" type="ORF">XNOV1_A034995</name>
</gene>
<protein>
    <submittedName>
        <fullName evidence="13">CD276 antigen-like</fullName>
    </submittedName>
</protein>
<keyword evidence="2 11" id="KW-0812">Transmembrane</keyword>
<dbReference type="GO" id="GO:0005102">
    <property type="term" value="F:signaling receptor binding"/>
    <property type="evidence" value="ECO:0007669"/>
    <property type="project" value="TreeGrafter"/>
</dbReference>
<dbReference type="Pfam" id="PF22705">
    <property type="entry name" value="C2-set_3"/>
    <property type="match status" value="1"/>
</dbReference>
<evidence type="ECO:0000256" key="4">
    <source>
        <dbReference type="ARBA" id="ARBA00022989"/>
    </source>
</evidence>
<evidence type="ECO:0000313" key="14">
    <source>
        <dbReference type="Proteomes" id="UP001178508"/>
    </source>
</evidence>
<dbReference type="InterPro" id="IPR053896">
    <property type="entry name" value="BTN3A2-like_Ig-C"/>
</dbReference>
<evidence type="ECO:0000256" key="3">
    <source>
        <dbReference type="ARBA" id="ARBA00022729"/>
    </source>
</evidence>
<keyword evidence="7" id="KW-0325">Glycoprotein</keyword>
<keyword evidence="5 11" id="KW-0472">Membrane</keyword>
<keyword evidence="6" id="KW-1015">Disulfide bond</keyword>
<dbReference type="InterPro" id="IPR036179">
    <property type="entry name" value="Ig-like_dom_sf"/>
</dbReference>
<dbReference type="Pfam" id="PF07686">
    <property type="entry name" value="V-set"/>
    <property type="match status" value="1"/>
</dbReference>
<accession>A0AAV1HIP5</accession>
<evidence type="ECO:0000256" key="1">
    <source>
        <dbReference type="ARBA" id="ARBA00004370"/>
    </source>
</evidence>
<evidence type="ECO:0000313" key="13">
    <source>
        <dbReference type="EMBL" id="CAJ1085716.1"/>
    </source>
</evidence>
<reference evidence="13" key="1">
    <citation type="submission" date="2023-08" db="EMBL/GenBank/DDBJ databases">
        <authorList>
            <person name="Alioto T."/>
            <person name="Alioto T."/>
            <person name="Gomez Garrido J."/>
        </authorList>
    </citation>
    <scope>NUCLEOTIDE SEQUENCE</scope>
</reference>
<comment type="similarity">
    <text evidence="9">Belongs to the SKINT family.</text>
</comment>
<feature type="coiled-coil region" evidence="10">
    <location>
        <begin position="263"/>
        <end position="311"/>
    </location>
</feature>
<evidence type="ECO:0000256" key="9">
    <source>
        <dbReference type="ARBA" id="ARBA00038221"/>
    </source>
</evidence>
<dbReference type="GO" id="GO:0042110">
    <property type="term" value="P:T cell activation"/>
    <property type="evidence" value="ECO:0007669"/>
    <property type="project" value="UniProtKB-ARBA"/>
</dbReference>
<feature type="transmembrane region" description="Helical" evidence="11">
    <location>
        <begin position="228"/>
        <end position="253"/>
    </location>
</feature>
<dbReference type="AlphaFoldDB" id="A0AAV1HIP5"/>
<sequence length="317" mass="36662">MWFPVMRGESQLIGSTETVVGLAGHHCVLPCSLKPATNVAEKTVEWTRSDLNPSYVHIFRQGRLLYDDVNPSFLQRTNLFEQELRNGNMSLKLSDLKISDTGMYTCKLITMSESFIQVSVVIGAVSEPQISLERYKDKLVFKCEARNWYPEPKMEWRDSEGRIIPHEDRIERGEYFSVYSRITVDIAASENYTCTVRQKDIRETREIVISPPEVFREVATMKISLSNLIGWLIVMVLLFLFALIMGALMLTWVETDGPIDPLMEQPERQNDNLQRQVELLQQQIDDLTEENGRLREEVQKLKRQIQDLREVDSDGDL</sequence>
<evidence type="ECO:0000259" key="12">
    <source>
        <dbReference type="PROSITE" id="PS50835"/>
    </source>
</evidence>
<dbReference type="FunFam" id="2.60.40.10:FF:000142">
    <property type="entry name" value="V-set domain-containing T-cell activation inhibitor 1"/>
    <property type="match status" value="1"/>
</dbReference>
<evidence type="ECO:0000256" key="8">
    <source>
        <dbReference type="ARBA" id="ARBA00023319"/>
    </source>
</evidence>
<keyword evidence="14" id="KW-1185">Reference proteome</keyword>
<dbReference type="GO" id="GO:0050863">
    <property type="term" value="P:regulation of T cell activation"/>
    <property type="evidence" value="ECO:0007669"/>
    <property type="project" value="UniProtKB-ARBA"/>
</dbReference>
<feature type="domain" description="Ig-like" evidence="12">
    <location>
        <begin position="4"/>
        <end position="119"/>
    </location>
</feature>
<dbReference type="GO" id="GO:1903037">
    <property type="term" value="P:regulation of leukocyte cell-cell adhesion"/>
    <property type="evidence" value="ECO:0007669"/>
    <property type="project" value="UniProtKB-ARBA"/>
</dbReference>
<evidence type="ECO:0000256" key="7">
    <source>
        <dbReference type="ARBA" id="ARBA00023180"/>
    </source>
</evidence>
<dbReference type="Gene3D" id="2.60.40.10">
    <property type="entry name" value="Immunoglobulins"/>
    <property type="match status" value="2"/>
</dbReference>
<evidence type="ECO:0000256" key="2">
    <source>
        <dbReference type="ARBA" id="ARBA00022692"/>
    </source>
</evidence>
<dbReference type="GO" id="GO:0001817">
    <property type="term" value="P:regulation of cytokine production"/>
    <property type="evidence" value="ECO:0007669"/>
    <property type="project" value="TreeGrafter"/>
</dbReference>
<dbReference type="SMART" id="SM00409">
    <property type="entry name" value="IG"/>
    <property type="match status" value="1"/>
</dbReference>
<keyword evidence="10" id="KW-0175">Coiled coil</keyword>
<dbReference type="PANTHER" id="PTHR24100:SF151">
    <property type="entry name" value="ICOS LIGAND"/>
    <property type="match status" value="1"/>
</dbReference>
<evidence type="ECO:0000256" key="5">
    <source>
        <dbReference type="ARBA" id="ARBA00023136"/>
    </source>
</evidence>
<keyword evidence="8" id="KW-0393">Immunoglobulin domain</keyword>
<dbReference type="Proteomes" id="UP001178508">
    <property type="component" value="Chromosome 23"/>
</dbReference>
<dbReference type="SUPFAM" id="SSF48726">
    <property type="entry name" value="Immunoglobulin"/>
    <property type="match status" value="2"/>
</dbReference>
<dbReference type="InterPro" id="IPR050504">
    <property type="entry name" value="IgSF_BTN/MOG"/>
</dbReference>
<proteinExistence type="inferred from homology"/>
<dbReference type="GO" id="GO:0050852">
    <property type="term" value="P:T cell receptor signaling pathway"/>
    <property type="evidence" value="ECO:0007669"/>
    <property type="project" value="TreeGrafter"/>
</dbReference>
<dbReference type="InterPro" id="IPR003599">
    <property type="entry name" value="Ig_sub"/>
</dbReference>
<dbReference type="PANTHER" id="PTHR24100">
    <property type="entry name" value="BUTYROPHILIN"/>
    <property type="match status" value="1"/>
</dbReference>
<keyword evidence="3" id="KW-0732">Signal</keyword>
<dbReference type="FunFam" id="2.60.40.10:FF:000088">
    <property type="entry name" value="Butyrophilin subfamily 1 member A1"/>
    <property type="match status" value="1"/>
</dbReference>
<dbReference type="InterPro" id="IPR013106">
    <property type="entry name" value="Ig_V-set"/>
</dbReference>
<feature type="domain" description="Ig-like" evidence="12">
    <location>
        <begin position="128"/>
        <end position="210"/>
    </location>
</feature>
<name>A0AAV1HIP5_XYRNO</name>
<dbReference type="EMBL" id="OY660886">
    <property type="protein sequence ID" value="CAJ1085716.1"/>
    <property type="molecule type" value="Genomic_DNA"/>
</dbReference>
<comment type="subcellular location">
    <subcellularLocation>
        <location evidence="1">Membrane</location>
    </subcellularLocation>
</comment>
<dbReference type="PROSITE" id="PS50835">
    <property type="entry name" value="IG_LIKE"/>
    <property type="match status" value="2"/>
</dbReference>
<evidence type="ECO:0000256" key="11">
    <source>
        <dbReference type="SAM" id="Phobius"/>
    </source>
</evidence>
<dbReference type="GO" id="GO:0009897">
    <property type="term" value="C:external side of plasma membrane"/>
    <property type="evidence" value="ECO:0007669"/>
    <property type="project" value="TreeGrafter"/>
</dbReference>
<evidence type="ECO:0000256" key="6">
    <source>
        <dbReference type="ARBA" id="ARBA00023157"/>
    </source>
</evidence>
<dbReference type="InterPro" id="IPR007110">
    <property type="entry name" value="Ig-like_dom"/>
</dbReference>
<dbReference type="InterPro" id="IPR013783">
    <property type="entry name" value="Ig-like_fold"/>
</dbReference>
<organism evidence="13 14">
    <name type="scientific">Xyrichtys novacula</name>
    <name type="common">Pearly razorfish</name>
    <name type="synonym">Hemipteronotus novacula</name>
    <dbReference type="NCBI Taxonomy" id="13765"/>
    <lineage>
        <taxon>Eukaryota</taxon>
        <taxon>Metazoa</taxon>
        <taxon>Chordata</taxon>
        <taxon>Craniata</taxon>
        <taxon>Vertebrata</taxon>
        <taxon>Euteleostomi</taxon>
        <taxon>Actinopterygii</taxon>
        <taxon>Neopterygii</taxon>
        <taxon>Teleostei</taxon>
        <taxon>Neoteleostei</taxon>
        <taxon>Acanthomorphata</taxon>
        <taxon>Eupercaria</taxon>
        <taxon>Labriformes</taxon>
        <taxon>Labridae</taxon>
        <taxon>Xyrichtys</taxon>
    </lineage>
</organism>
<evidence type="ECO:0000256" key="10">
    <source>
        <dbReference type="SAM" id="Coils"/>
    </source>
</evidence>
<keyword evidence="4 11" id="KW-1133">Transmembrane helix</keyword>